<evidence type="ECO:0000256" key="8">
    <source>
        <dbReference type="ARBA" id="ARBA00023136"/>
    </source>
</evidence>
<evidence type="ECO:0000256" key="4">
    <source>
        <dbReference type="ARBA" id="ARBA00022692"/>
    </source>
</evidence>
<keyword evidence="7" id="KW-0496">Mitochondrion</keyword>
<comment type="subcellular location">
    <subcellularLocation>
        <location evidence="1">Mitochondrion membrane</location>
        <topology evidence="1">Multi-pass membrane protein</topology>
    </subcellularLocation>
</comment>
<gene>
    <name evidence="10" type="ORF">CEP54_008817</name>
</gene>
<reference evidence="10 11" key="1">
    <citation type="submission" date="2017-06" db="EMBL/GenBank/DDBJ databases">
        <title>Comparative genomic analysis of Ambrosia Fusariam Clade fungi.</title>
        <authorList>
            <person name="Stajich J.E."/>
            <person name="Carrillo J."/>
            <person name="Kijimoto T."/>
            <person name="Eskalen A."/>
            <person name="O'Donnell K."/>
            <person name="Kasson M."/>
        </authorList>
    </citation>
    <scope>NUCLEOTIDE SEQUENCE [LARGE SCALE GENOMIC DNA]</scope>
    <source>
        <strain evidence="10 11">NRRL62584</strain>
    </source>
</reference>
<keyword evidence="4 9" id="KW-0812">Transmembrane</keyword>
<evidence type="ECO:0000313" key="11">
    <source>
        <dbReference type="Proteomes" id="UP000288168"/>
    </source>
</evidence>
<feature type="transmembrane region" description="Helical" evidence="9">
    <location>
        <begin position="33"/>
        <end position="53"/>
    </location>
</feature>
<accession>A0A428PU40</accession>
<dbReference type="OrthoDB" id="6608471at2759"/>
<sequence>MLAPQTSVSSCSLRKVPNTKEGRRSVSGVARKLVLITIAVIVHLALYIHQIAIPYHADVLPCKQTTCQSDQHIGLLSTTLANGALTSAAHRPRGLMAKALDFGPQTPNPLEIPDIMSASLPGARELPASQHDLATYMGRVRHAIGITDPSTLFAGTTGLEAAKKLVTEYKTGKVEHMSPALWHAKKVVDSTLHPDTGEPVLLPFRMSCYVLTNLVVTAGMLQPGMGTMGIVGWQVFNQSLNVAFNTANGNKSSPMSTEVMVKSYLSAVGASCSVALGLNALVPRLNVSPSTRNILGRLIPFAAVASAAGLNTYLMRRDEIVKGIDVRPVLSEEDKAKLKAEGKSERDVPSLGKSHTAAKIAVYETAASRVFTSSPIMVIPPMVLYHIENKQAWYKNLMEKEWVRARPQLAKGIPLGLNLGLIALTSFAVLPFALAVFPQQQEISAEMLEPEFHGKGGLNGKVIFNRGL</sequence>
<evidence type="ECO:0000256" key="6">
    <source>
        <dbReference type="ARBA" id="ARBA00022989"/>
    </source>
</evidence>
<dbReference type="EMBL" id="NKCI01000091">
    <property type="protein sequence ID" value="RSL56484.1"/>
    <property type="molecule type" value="Genomic_DNA"/>
</dbReference>
<protein>
    <recommendedName>
        <fullName evidence="12">Tricarboxylate carrier</fullName>
    </recommendedName>
</protein>
<dbReference type="GO" id="GO:0005743">
    <property type="term" value="C:mitochondrial inner membrane"/>
    <property type="evidence" value="ECO:0007669"/>
    <property type="project" value="TreeGrafter"/>
</dbReference>
<evidence type="ECO:0000256" key="2">
    <source>
        <dbReference type="ARBA" id="ARBA00005974"/>
    </source>
</evidence>
<comment type="caution">
    <text evidence="10">The sequence shown here is derived from an EMBL/GenBank/DDBJ whole genome shotgun (WGS) entry which is preliminary data.</text>
</comment>
<proteinExistence type="inferred from homology"/>
<dbReference type="Proteomes" id="UP000288168">
    <property type="component" value="Unassembled WGS sequence"/>
</dbReference>
<evidence type="ECO:0000256" key="7">
    <source>
        <dbReference type="ARBA" id="ARBA00023128"/>
    </source>
</evidence>
<keyword evidence="8 9" id="KW-0472">Membrane</keyword>
<evidence type="ECO:0000256" key="3">
    <source>
        <dbReference type="ARBA" id="ARBA00022448"/>
    </source>
</evidence>
<feature type="transmembrane region" description="Helical" evidence="9">
    <location>
        <begin position="415"/>
        <end position="437"/>
    </location>
</feature>
<dbReference type="AlphaFoldDB" id="A0A428PU40"/>
<evidence type="ECO:0008006" key="12">
    <source>
        <dbReference type="Google" id="ProtNLM"/>
    </source>
</evidence>
<keyword evidence="6 9" id="KW-1133">Transmembrane helix</keyword>
<evidence type="ECO:0000256" key="9">
    <source>
        <dbReference type="SAM" id="Phobius"/>
    </source>
</evidence>
<comment type="similarity">
    <text evidence="2">Belongs to the sideroflexin family.</text>
</comment>
<organism evidence="10 11">
    <name type="scientific">Fusarium duplospermum</name>
    <dbReference type="NCBI Taxonomy" id="1325734"/>
    <lineage>
        <taxon>Eukaryota</taxon>
        <taxon>Fungi</taxon>
        <taxon>Dikarya</taxon>
        <taxon>Ascomycota</taxon>
        <taxon>Pezizomycotina</taxon>
        <taxon>Sordariomycetes</taxon>
        <taxon>Hypocreomycetidae</taxon>
        <taxon>Hypocreales</taxon>
        <taxon>Nectriaceae</taxon>
        <taxon>Fusarium</taxon>
        <taxon>Fusarium solani species complex</taxon>
    </lineage>
</organism>
<evidence type="ECO:0000256" key="1">
    <source>
        <dbReference type="ARBA" id="ARBA00004225"/>
    </source>
</evidence>
<keyword evidence="3" id="KW-0813">Transport</keyword>
<dbReference type="GO" id="GO:0006865">
    <property type="term" value="P:amino acid transport"/>
    <property type="evidence" value="ECO:0007669"/>
    <property type="project" value="UniProtKB-KW"/>
</dbReference>
<dbReference type="PANTHER" id="PTHR11153">
    <property type="entry name" value="SIDEROFLEXIN"/>
    <property type="match status" value="1"/>
</dbReference>
<evidence type="ECO:0000256" key="5">
    <source>
        <dbReference type="ARBA" id="ARBA00022970"/>
    </source>
</evidence>
<dbReference type="STRING" id="1325734.A0A428PU40"/>
<dbReference type="Pfam" id="PF03820">
    <property type="entry name" value="SFXNs"/>
    <property type="match status" value="1"/>
</dbReference>
<evidence type="ECO:0000313" key="10">
    <source>
        <dbReference type="EMBL" id="RSL56484.1"/>
    </source>
</evidence>
<dbReference type="GO" id="GO:0015075">
    <property type="term" value="F:monoatomic ion transmembrane transporter activity"/>
    <property type="evidence" value="ECO:0007669"/>
    <property type="project" value="InterPro"/>
</dbReference>
<keyword evidence="5" id="KW-0029">Amino-acid transport</keyword>
<name>A0A428PU40_9HYPO</name>
<keyword evidence="11" id="KW-1185">Reference proteome</keyword>
<dbReference type="PANTHER" id="PTHR11153:SF6">
    <property type="entry name" value="SIDEROFLEXIN-5"/>
    <property type="match status" value="1"/>
</dbReference>
<dbReference type="GO" id="GO:1990542">
    <property type="term" value="P:mitochondrial transmembrane transport"/>
    <property type="evidence" value="ECO:0007669"/>
    <property type="project" value="TreeGrafter"/>
</dbReference>
<dbReference type="InterPro" id="IPR004686">
    <property type="entry name" value="Mtc"/>
</dbReference>